<dbReference type="GO" id="GO:0016773">
    <property type="term" value="F:phosphotransferase activity, alcohol group as acceptor"/>
    <property type="evidence" value="ECO:0007669"/>
    <property type="project" value="InterPro"/>
</dbReference>
<dbReference type="RefSeq" id="WP_142864449.1">
    <property type="nucleotide sequence ID" value="NZ_VJMF01000099.1"/>
</dbReference>
<dbReference type="InterPro" id="IPR029056">
    <property type="entry name" value="Ribokinase-like"/>
</dbReference>
<dbReference type="GO" id="GO:0005829">
    <property type="term" value="C:cytosol"/>
    <property type="evidence" value="ECO:0007669"/>
    <property type="project" value="TreeGrafter"/>
</dbReference>
<dbReference type="NCBIfam" id="TIGR02198">
    <property type="entry name" value="rfaE_dom_I"/>
    <property type="match status" value="1"/>
</dbReference>
<dbReference type="Gene3D" id="3.40.1190.20">
    <property type="match status" value="1"/>
</dbReference>
<evidence type="ECO:0000256" key="9">
    <source>
        <dbReference type="ARBA" id="ARBA00023268"/>
    </source>
</evidence>
<feature type="region of interest" description="Cytidylyltransferase" evidence="12">
    <location>
        <begin position="360"/>
        <end position="495"/>
    </location>
</feature>
<dbReference type="Gene3D" id="3.40.50.620">
    <property type="entry name" value="HUPs"/>
    <property type="match status" value="1"/>
</dbReference>
<keyword evidence="8 12" id="KW-0067">ATP-binding</keyword>
<dbReference type="GO" id="GO:0097171">
    <property type="term" value="P:ADP-L-glycero-beta-D-manno-heptose biosynthetic process"/>
    <property type="evidence" value="ECO:0007669"/>
    <property type="project" value="UniProtKB-UniPathway"/>
</dbReference>
<comment type="subunit">
    <text evidence="12">Homodimer.</text>
</comment>
<evidence type="ECO:0000259" key="13">
    <source>
        <dbReference type="Pfam" id="PF00294"/>
    </source>
</evidence>
<protein>
    <recommendedName>
        <fullName evidence="12">Bifunctional protein HldE</fullName>
    </recommendedName>
    <domain>
        <recommendedName>
            <fullName evidence="12">D-beta-D-heptose 7-phosphate kinase</fullName>
            <ecNumber evidence="12">2.7.1.167</ecNumber>
        </recommendedName>
        <alternativeName>
            <fullName evidence="12">D-beta-D-heptose 7-phosphotransferase</fullName>
        </alternativeName>
        <alternativeName>
            <fullName evidence="12">D-glycero-beta-D-manno-heptose-7-phosphate kinase</fullName>
        </alternativeName>
    </domain>
    <domain>
        <recommendedName>
            <fullName evidence="12">D-beta-D-heptose 1-phosphate adenylyltransferase</fullName>
            <ecNumber evidence="12">2.7.7.70</ecNumber>
        </recommendedName>
        <alternativeName>
            <fullName evidence="12">D-glycero-beta-D-manno-heptose 1-phosphate adenylyltransferase</fullName>
        </alternativeName>
    </domain>
</protein>
<dbReference type="UniPathway" id="UPA00356">
    <property type="reaction ID" value="UER00437"/>
</dbReference>
<keyword evidence="6 12" id="KW-0547">Nucleotide-binding</keyword>
<dbReference type="InterPro" id="IPR014729">
    <property type="entry name" value="Rossmann-like_a/b/a_fold"/>
</dbReference>
<evidence type="ECO:0000256" key="5">
    <source>
        <dbReference type="ARBA" id="ARBA00022695"/>
    </source>
</evidence>
<comment type="function">
    <text evidence="1 12">Catalyzes the phosphorylation of D-glycero-D-manno-heptose 7-phosphate at the C-1 position to selectively form D-glycero-beta-D-manno-heptose-1,7-bisphosphate.</text>
</comment>
<keyword evidence="5 12" id="KW-0548">Nucleotidyltransferase</keyword>
<evidence type="ECO:0000256" key="7">
    <source>
        <dbReference type="ARBA" id="ARBA00022777"/>
    </source>
</evidence>
<dbReference type="UniPathway" id="UPA00958"/>
<dbReference type="GO" id="GO:0033785">
    <property type="term" value="F:heptose 7-phosphate kinase activity"/>
    <property type="evidence" value="ECO:0007669"/>
    <property type="project" value="UniProtKB-UniRule"/>
</dbReference>
<feature type="domain" description="Carbohydrate kinase PfkB" evidence="13">
    <location>
        <begin position="17"/>
        <end position="314"/>
    </location>
</feature>
<dbReference type="HAMAP" id="MF_01603">
    <property type="entry name" value="HldE"/>
    <property type="match status" value="1"/>
</dbReference>
<dbReference type="InterPro" id="IPR011914">
    <property type="entry name" value="RfaE_dom_II"/>
</dbReference>
<evidence type="ECO:0000259" key="14">
    <source>
        <dbReference type="Pfam" id="PF01467"/>
    </source>
</evidence>
<sequence>MTIDRSEDVVSNFGSRRIMCVGDLMVDRFISGSIERISPEGPVPVLAKSSVESFAGGAANVARNIARLGGRCSLVGVVGVDPAGVELKDILLSERIVNACCIGDPERPTTQKNRFISGGQQVLRVDEELVTPVSDGIFEALLKECRKWISECDAIVISDYAKGCVSSALVSEICDLARPRNIPVIVDPKSDCFTKYDGATFITPNLKETFAATGVAVADDRAAERAGRAILAESSFEGVLITRESRGMSFVPRDGEAFHSRATAREVFDVVGAGDTAVATFALSLAAGAKVNSAVTFANRAAGIVVGKRGTATVTKQELLVEMSCGDDYRIDGGLQKIRSFESAVTRAEGWRRANLRIGFTNGCYDIIHAGHIRSLQYARANCDRLIVGLNSDASVARLKGIGRPINKQYDRAAILAALDAVDMVVVFDGDTPLRLIEIVAPDLLVKGADYDASAVVGADFVLSRGGRVLTHSLLDGRSTTNLLQKMEAGSTRAI</sequence>
<comment type="catalytic activity">
    <reaction evidence="12">
        <text>D-glycero-beta-D-manno-heptose 7-phosphate + ATP = D-glycero-beta-D-manno-heptose 1,7-bisphosphate + ADP + H(+)</text>
        <dbReference type="Rhea" id="RHEA:27473"/>
        <dbReference type="ChEBI" id="CHEBI:15378"/>
        <dbReference type="ChEBI" id="CHEBI:30616"/>
        <dbReference type="ChEBI" id="CHEBI:60204"/>
        <dbReference type="ChEBI" id="CHEBI:60208"/>
        <dbReference type="ChEBI" id="CHEBI:456216"/>
        <dbReference type="EC" id="2.7.1.167"/>
    </reaction>
</comment>
<dbReference type="InterPro" id="IPR004821">
    <property type="entry name" value="Cyt_trans-like"/>
</dbReference>
<dbReference type="InterPro" id="IPR011611">
    <property type="entry name" value="PfkB_dom"/>
</dbReference>
<comment type="pathway">
    <text evidence="3">Bacterial outer membrane biogenesis; LPS core biosynthesis.</text>
</comment>
<feature type="binding site" evidence="12">
    <location>
        <begin position="205"/>
        <end position="208"/>
    </location>
    <ligand>
        <name>ATP</name>
        <dbReference type="ChEBI" id="CHEBI:30616"/>
    </ligand>
</feature>
<dbReference type="CDD" id="cd01172">
    <property type="entry name" value="RfaE_like"/>
    <property type="match status" value="1"/>
</dbReference>
<dbReference type="PANTHER" id="PTHR46969:SF1">
    <property type="entry name" value="BIFUNCTIONAL PROTEIN HLDE"/>
    <property type="match status" value="1"/>
</dbReference>
<dbReference type="EC" id="2.7.7.70" evidence="12"/>
<dbReference type="Pfam" id="PF00294">
    <property type="entry name" value="PfkB"/>
    <property type="match status" value="1"/>
</dbReference>
<dbReference type="Proteomes" id="UP000316781">
    <property type="component" value="Unassembled WGS sequence"/>
</dbReference>
<organism evidence="15 16">
    <name type="scientific">Methylosinus sporium</name>
    <dbReference type="NCBI Taxonomy" id="428"/>
    <lineage>
        <taxon>Bacteria</taxon>
        <taxon>Pseudomonadati</taxon>
        <taxon>Pseudomonadota</taxon>
        <taxon>Alphaproteobacteria</taxon>
        <taxon>Hyphomicrobiales</taxon>
        <taxon>Methylocystaceae</taxon>
        <taxon>Methylosinus</taxon>
    </lineage>
</organism>
<evidence type="ECO:0000313" key="15">
    <source>
        <dbReference type="EMBL" id="TRL26521.1"/>
    </source>
</evidence>
<evidence type="ECO:0000256" key="8">
    <source>
        <dbReference type="ARBA" id="ARBA00022840"/>
    </source>
</evidence>
<comment type="caution">
    <text evidence="15">The sequence shown here is derived from an EMBL/GenBank/DDBJ whole genome shotgun (WGS) entry which is preliminary data.</text>
</comment>
<evidence type="ECO:0000256" key="12">
    <source>
        <dbReference type="HAMAP-Rule" id="MF_01603"/>
    </source>
</evidence>
<dbReference type="Pfam" id="PF01467">
    <property type="entry name" value="CTP_transf_like"/>
    <property type="match status" value="1"/>
</dbReference>
<dbReference type="InterPro" id="IPR023030">
    <property type="entry name" value="Bifunc_HldE"/>
</dbReference>
<evidence type="ECO:0000256" key="2">
    <source>
        <dbReference type="ARBA" id="ARBA00003753"/>
    </source>
</evidence>
<keyword evidence="7 12" id="KW-0418">Kinase</keyword>
<comment type="similarity">
    <text evidence="12">In the C-terminal section; belongs to the cytidylyltransferase family.</text>
</comment>
<dbReference type="EMBL" id="VJMF01000099">
    <property type="protein sequence ID" value="TRL26521.1"/>
    <property type="molecule type" value="Genomic_DNA"/>
</dbReference>
<accession>A0A549SDI0</accession>
<gene>
    <name evidence="15" type="primary">rfaE1</name>
    <name evidence="12" type="synonym">hldE</name>
    <name evidence="15" type="ORF">FM996_19785</name>
</gene>
<evidence type="ECO:0000313" key="16">
    <source>
        <dbReference type="Proteomes" id="UP000316781"/>
    </source>
</evidence>
<keyword evidence="4 12" id="KW-0808">Transferase</keyword>
<evidence type="ECO:0000256" key="3">
    <source>
        <dbReference type="ARBA" id="ARBA00004713"/>
    </source>
</evidence>
<proteinExistence type="inferred from homology"/>
<name>A0A549SDI0_METSR</name>
<feature type="region of interest" description="Ribokinase" evidence="12">
    <location>
        <begin position="1"/>
        <end position="337"/>
    </location>
</feature>
<dbReference type="AlphaFoldDB" id="A0A549SDI0"/>
<dbReference type="PROSITE" id="PS00583">
    <property type="entry name" value="PFKB_KINASES_1"/>
    <property type="match status" value="1"/>
</dbReference>
<dbReference type="InterPro" id="IPR011913">
    <property type="entry name" value="RfaE_dom_I"/>
</dbReference>
<evidence type="ECO:0000256" key="4">
    <source>
        <dbReference type="ARBA" id="ARBA00022679"/>
    </source>
</evidence>
<evidence type="ECO:0000256" key="11">
    <source>
        <dbReference type="ARBA" id="ARBA00047428"/>
    </source>
</evidence>
<comment type="catalytic activity">
    <reaction evidence="11 12">
        <text>D-glycero-beta-D-manno-heptose 1-phosphate + ATP + H(+) = ADP-D-glycero-beta-D-manno-heptose + diphosphate</text>
        <dbReference type="Rhea" id="RHEA:27465"/>
        <dbReference type="ChEBI" id="CHEBI:15378"/>
        <dbReference type="ChEBI" id="CHEBI:30616"/>
        <dbReference type="ChEBI" id="CHEBI:33019"/>
        <dbReference type="ChEBI" id="CHEBI:59967"/>
        <dbReference type="ChEBI" id="CHEBI:61593"/>
        <dbReference type="EC" id="2.7.7.70"/>
    </reaction>
</comment>
<dbReference type="GO" id="GO:0033786">
    <property type="term" value="F:heptose-1-phosphate adenylyltransferase activity"/>
    <property type="evidence" value="ECO:0007669"/>
    <property type="project" value="UniProtKB-UniRule"/>
</dbReference>
<comment type="pathway">
    <text evidence="12">Nucleotide-sugar biosynthesis; ADP-L-glycero-beta-D-manno-heptose biosynthesis; ADP-L-glycero-beta-D-manno-heptose from D-glycero-beta-D-manno-heptose 7-phosphate: step 1/4.</text>
</comment>
<evidence type="ECO:0000256" key="10">
    <source>
        <dbReference type="ARBA" id="ARBA00023277"/>
    </source>
</evidence>
<dbReference type="GO" id="GO:0009244">
    <property type="term" value="P:lipopolysaccharide core region biosynthetic process"/>
    <property type="evidence" value="ECO:0007669"/>
    <property type="project" value="UniProtKB-UniPathway"/>
</dbReference>
<dbReference type="NCBIfam" id="TIGR02199">
    <property type="entry name" value="rfaE_dom_II"/>
    <property type="match status" value="1"/>
</dbReference>
<dbReference type="NCBIfam" id="TIGR00125">
    <property type="entry name" value="cyt_tran_rel"/>
    <property type="match status" value="1"/>
</dbReference>
<dbReference type="SUPFAM" id="SSF52374">
    <property type="entry name" value="Nucleotidylyl transferase"/>
    <property type="match status" value="1"/>
</dbReference>
<feature type="domain" description="Cytidyltransferase-like" evidence="14">
    <location>
        <begin position="360"/>
        <end position="455"/>
    </location>
</feature>
<dbReference type="GO" id="GO:0005524">
    <property type="term" value="F:ATP binding"/>
    <property type="evidence" value="ECO:0007669"/>
    <property type="project" value="UniProtKB-UniRule"/>
</dbReference>
<evidence type="ECO:0000256" key="6">
    <source>
        <dbReference type="ARBA" id="ARBA00022741"/>
    </source>
</evidence>
<comment type="function">
    <text evidence="2 12">Catalyzes the ADP transfer from ATP to D-glycero-beta-D-manno-heptose 1-phosphate, yielding ADP-D-glycero-beta-D-manno-heptose.</text>
</comment>
<comment type="similarity">
    <text evidence="12">In the N-terminal section; belongs to the carbohydrate kinase PfkB family.</text>
</comment>
<evidence type="ECO:0000256" key="1">
    <source>
        <dbReference type="ARBA" id="ARBA00002319"/>
    </source>
</evidence>
<dbReference type="EC" id="2.7.1.167" evidence="12"/>
<keyword evidence="10 12" id="KW-0119">Carbohydrate metabolism</keyword>
<comment type="pathway">
    <text evidence="12">Nucleotide-sugar biosynthesis; ADP-L-glycero-beta-D-manno-heptose biosynthesis; ADP-L-glycero-beta-D-manno-heptose from D-glycero-beta-D-manno-heptose 7-phosphate: step 3/4.</text>
</comment>
<dbReference type="SUPFAM" id="SSF53613">
    <property type="entry name" value="Ribokinase-like"/>
    <property type="match status" value="1"/>
</dbReference>
<dbReference type="PANTHER" id="PTHR46969">
    <property type="entry name" value="BIFUNCTIONAL PROTEIN HLDE"/>
    <property type="match status" value="1"/>
</dbReference>
<dbReference type="InterPro" id="IPR002173">
    <property type="entry name" value="Carboh/pur_kinase_PfkB_CS"/>
</dbReference>
<reference evidence="15 16" key="1">
    <citation type="submission" date="2019-07" db="EMBL/GenBank/DDBJ databases">
        <title>Ln-dependent methylotrophs.</title>
        <authorList>
            <person name="Tani A."/>
        </authorList>
    </citation>
    <scope>NUCLEOTIDE SEQUENCE [LARGE SCALE GENOMIC DNA]</scope>
    <source>
        <strain evidence="15 16">SM89A</strain>
    </source>
</reference>
<keyword evidence="9 12" id="KW-0511">Multifunctional enzyme</keyword>
<feature type="active site" evidence="12">
    <location>
        <position position="275"/>
    </location>
</feature>